<gene>
    <name evidence="1" type="ORF">R0G89_02560</name>
</gene>
<reference evidence="1" key="2">
    <citation type="submission" date="2023-10" db="EMBL/GenBank/DDBJ databases">
        <authorList>
            <person name="Khurajog B."/>
        </authorList>
    </citation>
    <scope>NUCLEOTIDE SEQUENCE</scope>
    <source>
        <strain evidence="1">BF9</strain>
    </source>
</reference>
<dbReference type="EMBL" id="JAWJAV010000001">
    <property type="protein sequence ID" value="MDV2620619.1"/>
    <property type="molecule type" value="Genomic_DNA"/>
</dbReference>
<evidence type="ECO:0000313" key="1">
    <source>
        <dbReference type="EMBL" id="MDV2620619.1"/>
    </source>
</evidence>
<evidence type="ECO:0000313" key="2">
    <source>
        <dbReference type="Proteomes" id="UP001280897"/>
    </source>
</evidence>
<dbReference type="Pfam" id="PF13432">
    <property type="entry name" value="TPR_16"/>
    <property type="match status" value="1"/>
</dbReference>
<dbReference type="SUPFAM" id="SSF48452">
    <property type="entry name" value="TPR-like"/>
    <property type="match status" value="1"/>
</dbReference>
<name>A0AAP3X9E6_PEDAC</name>
<dbReference type="Proteomes" id="UP001280897">
    <property type="component" value="Unassembled WGS sequence"/>
</dbReference>
<dbReference type="Gene3D" id="1.25.40.10">
    <property type="entry name" value="Tetratricopeptide repeat domain"/>
    <property type="match status" value="2"/>
</dbReference>
<proteinExistence type="predicted"/>
<sequence length="219" mass="25012">MTEKKENEENQNLVHELIQKIDQDPHNAQNYYALATVLVKQQSFDQAEELLVKARGLFSDQPSQDLLTYGLGNVYYATGLYERANATFQTVKDPQYRHDANLMIAQGYYAQSQYKLAFAFALTALEQHQQDPETNELMGDINLAMGEAQAAQKYYDVALKNKNTAKLLFNRGVVEMTLTQQPDNDYFAKAKQIDPEFFSKAKQRLVDIDKLLHSSKEAD</sequence>
<dbReference type="InterPro" id="IPR011990">
    <property type="entry name" value="TPR-like_helical_dom_sf"/>
</dbReference>
<organism evidence="1 2">
    <name type="scientific">Pediococcus acidilactici</name>
    <dbReference type="NCBI Taxonomy" id="1254"/>
    <lineage>
        <taxon>Bacteria</taxon>
        <taxon>Bacillati</taxon>
        <taxon>Bacillota</taxon>
        <taxon>Bacilli</taxon>
        <taxon>Lactobacillales</taxon>
        <taxon>Lactobacillaceae</taxon>
        <taxon>Pediococcus</taxon>
        <taxon>Pediococcus acidilactici group</taxon>
    </lineage>
</organism>
<dbReference type="AlphaFoldDB" id="A0AAP3X9E6"/>
<reference evidence="1" key="1">
    <citation type="journal article" date="2023" name="PeerJ">
        <title>Selection and evaluation of lactic acid bacteria from chicken feces in Thailand as potential probiotics.</title>
        <authorList>
            <person name="Khurajog B."/>
            <person name="Disastra Y."/>
            <person name="Lawwyne L.D."/>
            <person name="Sirichokchatchawan W."/>
            <person name="Niyomtham W."/>
            <person name="Yindee J."/>
            <person name="Hampson D.J."/>
            <person name="Prapasarakul N."/>
        </authorList>
    </citation>
    <scope>NUCLEOTIDE SEQUENCE</scope>
    <source>
        <strain evidence="1">BF9</strain>
    </source>
</reference>
<dbReference type="GeneID" id="57366116"/>
<dbReference type="RefSeq" id="WP_008841346.1">
    <property type="nucleotide sequence ID" value="NZ_CAKMBA010000006.1"/>
</dbReference>
<accession>A0AAP3X9E6</accession>
<comment type="caution">
    <text evidence="1">The sequence shown here is derived from an EMBL/GenBank/DDBJ whole genome shotgun (WGS) entry which is preliminary data.</text>
</comment>
<dbReference type="KEGG" id="paci:A4V11_02785"/>
<protein>
    <submittedName>
        <fullName evidence="1">Tetratricopeptide repeat protein</fullName>
    </submittedName>
</protein>